<evidence type="ECO:0000313" key="2">
    <source>
        <dbReference type="EMBL" id="GKU73013.1"/>
    </source>
</evidence>
<name>A0AA37UWW6_9MYCO</name>
<sequence length="202" mass="21725">MLALAATVVLVPVALVGLFVIRDIVHDGLDGRGGAKKATSLSDFDVVCDGGSITNAAAYGKPYKIAAFAPYDEPNPMREMTNARWSEVMLDSRADYRANPGDFLSTNVVACLTRKPGTEVKSLTCSLRTDTGEHVTVDYYAVQYNIELREARTGKHIAQLGTVDGPAVSCPFLVWVNKRDPKTYAGPDTAAVDAKLAEFAHS</sequence>
<reference evidence="2" key="4">
    <citation type="submission" date="2022-04" db="EMBL/GenBank/DDBJ databases">
        <authorList>
            <person name="Komine T."/>
            <person name="Fukano H."/>
            <person name="Wada S."/>
        </authorList>
    </citation>
    <scope>NUCLEOTIDE SEQUENCE</scope>
    <source>
        <strain evidence="2">NJB18185</strain>
    </source>
</reference>
<reference evidence="3" key="2">
    <citation type="submission" date="2018-04" db="EMBL/GenBank/DDBJ databases">
        <title>Draft genome sequence of Mycobacterium montefiorense isolated from Japanese black salamander.</title>
        <authorList>
            <person name="Fukano H."/>
            <person name="Yoshida M."/>
            <person name="Shimizu A."/>
            <person name="Iwao H."/>
            <person name="Kurata O."/>
            <person name="Katayama Y."/>
            <person name="Omatsu T."/>
            <person name="Mizutani T."/>
            <person name="Wada S."/>
            <person name="Hoshino Y."/>
        </authorList>
    </citation>
    <scope>NUCLEOTIDE SEQUENCE [LARGE SCALE GENOMIC DNA]</scope>
    <source>
        <strain evidence="3">BS</strain>
    </source>
</reference>
<evidence type="ECO:0000313" key="1">
    <source>
        <dbReference type="EMBL" id="GBG36844.1"/>
    </source>
</evidence>
<dbReference type="EMBL" id="BFCH01000008">
    <property type="protein sequence ID" value="GBG36844.1"/>
    <property type="molecule type" value="Genomic_DNA"/>
</dbReference>
<keyword evidence="3" id="KW-1185">Reference proteome</keyword>
<gene>
    <name evidence="1" type="ORF">MmonteBS_12160</name>
    <name evidence="2" type="ORF">NJB18185_27850</name>
</gene>
<evidence type="ECO:0000313" key="3">
    <source>
        <dbReference type="Proteomes" id="UP000245060"/>
    </source>
</evidence>
<protein>
    <submittedName>
        <fullName evidence="2">Uncharacterized protein</fullName>
    </submittedName>
</protein>
<comment type="caution">
    <text evidence="2">The sequence shown here is derived from an EMBL/GenBank/DDBJ whole genome shotgun (WGS) entry which is preliminary data.</text>
</comment>
<evidence type="ECO:0000313" key="4">
    <source>
        <dbReference type="Proteomes" id="UP001139505"/>
    </source>
</evidence>
<dbReference type="AlphaFoldDB" id="A0AA37UWW6"/>
<dbReference type="EMBL" id="BQYH01000017">
    <property type="protein sequence ID" value="GKU73013.1"/>
    <property type="molecule type" value="Genomic_DNA"/>
</dbReference>
<accession>A0AA37UWW6</accession>
<dbReference type="Proteomes" id="UP001139505">
    <property type="component" value="Unassembled WGS sequence"/>
</dbReference>
<dbReference type="Proteomes" id="UP000245060">
    <property type="component" value="Unassembled WGS sequence"/>
</dbReference>
<proteinExistence type="predicted"/>
<reference evidence="1" key="1">
    <citation type="journal article" date="2018" name="Genome Announc.">
        <title>Draft Genome Sequence of Mycobacterium montefiorense Isolated from Japanese Black Salamander (Hynobius nigrescens).</title>
        <authorList>
            <person name="Fukano H."/>
            <person name="Yoshida M."/>
            <person name="Shimizu A."/>
            <person name="Iwao H."/>
            <person name="Katayama Y."/>
            <person name="Omatsu T."/>
            <person name="Mizutani T."/>
            <person name="Kurata O."/>
            <person name="Wada S."/>
            <person name="Hoshino Y."/>
        </authorList>
    </citation>
    <scope>NUCLEOTIDE SEQUENCE</scope>
    <source>
        <strain evidence="1">BS</strain>
    </source>
</reference>
<organism evidence="2 4">
    <name type="scientific">Mycobacterium montefiorense</name>
    <dbReference type="NCBI Taxonomy" id="154654"/>
    <lineage>
        <taxon>Bacteria</taxon>
        <taxon>Bacillati</taxon>
        <taxon>Actinomycetota</taxon>
        <taxon>Actinomycetes</taxon>
        <taxon>Mycobacteriales</taxon>
        <taxon>Mycobacteriaceae</taxon>
        <taxon>Mycobacterium</taxon>
        <taxon>Mycobacterium simiae complex</taxon>
    </lineage>
</organism>
<reference evidence="2" key="3">
    <citation type="journal article" date="2022" name="Microbiol. Resour. Announc.">
        <title>Draft Genome Sequences of Eight Mycobacterium montefiorense Strains Isolated from Salamanders in Captivity.</title>
        <authorList>
            <person name="Komine T."/>
            <person name="Ihara H."/>
            <person name="Fukano H."/>
            <person name="Hoshino Y."/>
            <person name="Kurata O."/>
            <person name="Wada S."/>
        </authorList>
    </citation>
    <scope>NUCLEOTIDE SEQUENCE</scope>
    <source>
        <strain evidence="2">NJB18185</strain>
    </source>
</reference>